<evidence type="ECO:0000256" key="1">
    <source>
        <dbReference type="SAM" id="Phobius"/>
    </source>
</evidence>
<feature type="transmembrane region" description="Helical" evidence="1">
    <location>
        <begin position="111"/>
        <end position="131"/>
    </location>
</feature>
<name>A0A1H2WIT7_9FLAO</name>
<dbReference type="OrthoDB" id="1132160at2"/>
<keyword evidence="1" id="KW-0472">Membrane</keyword>
<dbReference type="Proteomes" id="UP000182771">
    <property type="component" value="Unassembled WGS sequence"/>
</dbReference>
<reference evidence="2 3" key="1">
    <citation type="submission" date="2016-10" db="EMBL/GenBank/DDBJ databases">
        <authorList>
            <person name="Varghese N."/>
            <person name="Submissions S."/>
        </authorList>
    </citation>
    <scope>NUCLEOTIDE SEQUENCE [LARGE SCALE GENOMIC DNA]</scope>
    <source>
        <strain evidence="2 3">DSM 11449</strain>
    </source>
</reference>
<dbReference type="GeneID" id="85017380"/>
<keyword evidence="1" id="KW-0812">Transmembrane</keyword>
<keyword evidence="3" id="KW-1185">Reference proteome</keyword>
<proteinExistence type="predicted"/>
<feature type="transmembrane region" description="Helical" evidence="1">
    <location>
        <begin position="34"/>
        <end position="57"/>
    </location>
</feature>
<dbReference type="AlphaFoldDB" id="A0A1H2WIT7"/>
<keyword evidence="1" id="KW-1133">Transmembrane helix</keyword>
<evidence type="ECO:0000313" key="3">
    <source>
        <dbReference type="Proteomes" id="UP000182771"/>
    </source>
</evidence>
<sequence>MNSLSYILQLIGWVLLQGILLNNMNLFGYANPALYLLFFMTYPAVADRALLLLLAALSGLAIDALSNTSGLYSCATLCVVFLRPLLIRLFFGQSFEDQPVNLLQVSSTLRVLYVLSFSLIFHLIFSLLDTFQWQLWLYCLKKTLINVAFTTIVCLLVALLVSSRKEVKY</sequence>
<feature type="transmembrane region" description="Helical" evidence="1">
    <location>
        <begin position="143"/>
        <end position="161"/>
    </location>
</feature>
<feature type="transmembrane region" description="Helical" evidence="1">
    <location>
        <begin position="6"/>
        <end position="22"/>
    </location>
</feature>
<gene>
    <name evidence="2" type="ORF">SAMN05444420_10497</name>
</gene>
<dbReference type="RefSeq" id="WP_009641714.1">
    <property type="nucleotide sequence ID" value="NZ_CAJPRD010000004.1"/>
</dbReference>
<accession>A0A1H2WIT7</accession>
<evidence type="ECO:0000313" key="2">
    <source>
        <dbReference type="EMBL" id="SDW80164.1"/>
    </source>
</evidence>
<feature type="transmembrane region" description="Helical" evidence="1">
    <location>
        <begin position="69"/>
        <end position="91"/>
    </location>
</feature>
<organism evidence="2 3">
    <name type="scientific">Capnocytophaga granulosa</name>
    <dbReference type="NCBI Taxonomy" id="45242"/>
    <lineage>
        <taxon>Bacteria</taxon>
        <taxon>Pseudomonadati</taxon>
        <taxon>Bacteroidota</taxon>
        <taxon>Flavobacteriia</taxon>
        <taxon>Flavobacteriales</taxon>
        <taxon>Flavobacteriaceae</taxon>
        <taxon>Capnocytophaga</taxon>
    </lineage>
</organism>
<comment type="caution">
    <text evidence="2">The sequence shown here is derived from an EMBL/GenBank/DDBJ whole genome shotgun (WGS) entry which is preliminary data.</text>
</comment>
<protein>
    <submittedName>
        <fullName evidence="2">Rod shape-determining protein MreD</fullName>
    </submittedName>
</protein>
<dbReference type="EMBL" id="FNND01000004">
    <property type="protein sequence ID" value="SDW80164.1"/>
    <property type="molecule type" value="Genomic_DNA"/>
</dbReference>